<name>A0A0G4NBV8_VERLO</name>
<dbReference type="SUPFAM" id="SSF56176">
    <property type="entry name" value="FAD-binding/transporter-associated domain-like"/>
    <property type="match status" value="1"/>
</dbReference>
<protein>
    <recommendedName>
        <fullName evidence="3">FAD-binding PCMH-type domain-containing protein</fullName>
    </recommendedName>
</protein>
<dbReference type="InterPro" id="IPR006094">
    <property type="entry name" value="Oxid_FAD_bind_N"/>
</dbReference>
<keyword evidence="2" id="KW-0560">Oxidoreductase</keyword>
<comment type="similarity">
    <text evidence="1">Belongs to the oxygen-dependent FAD-linked oxidoreductase family.</text>
</comment>
<proteinExistence type="inferred from homology"/>
<dbReference type="Gene3D" id="3.40.462.20">
    <property type="match status" value="1"/>
</dbReference>
<reference evidence="5" key="1">
    <citation type="submission" date="2015-05" db="EMBL/GenBank/DDBJ databases">
        <authorList>
            <person name="Fogelqvist Johan"/>
        </authorList>
    </citation>
    <scope>NUCLEOTIDE SEQUENCE [LARGE SCALE GENOMIC DNA]</scope>
</reference>
<dbReference type="InterPro" id="IPR016169">
    <property type="entry name" value="FAD-bd_PCMH_sub2"/>
</dbReference>
<dbReference type="GO" id="GO:0071949">
    <property type="term" value="F:FAD binding"/>
    <property type="evidence" value="ECO:0007669"/>
    <property type="project" value="InterPro"/>
</dbReference>
<dbReference type="Pfam" id="PF01565">
    <property type="entry name" value="FAD_binding_4"/>
    <property type="match status" value="1"/>
</dbReference>
<dbReference type="GO" id="GO:0016491">
    <property type="term" value="F:oxidoreductase activity"/>
    <property type="evidence" value="ECO:0007669"/>
    <property type="project" value="UniProtKB-KW"/>
</dbReference>
<evidence type="ECO:0000313" key="5">
    <source>
        <dbReference type="Proteomes" id="UP000045706"/>
    </source>
</evidence>
<sequence>MAVYTPWPGNRDASFSTKRSSTTMVSFSTLFVGAVALAAQSVSAGTTKPAALVPRTFEGQKYGCKCYPGDACWPQQSDWDSLNAKVDGNLRVHVPPEAACYNTFDGLLGSQQTYDAAKCAEVTKSWTSETWIVDQDALNIWKYFTNATCLPTTDPSRSCTLGFYGVYVVLAKTKDHIKAGINFARDHNLRLVIRNTGHDFSGRSTGWGSLIINTHSFQDIKFHNKWTGPGGYKGGAVTVGAGVQGITILEAAQKQNPKLTLVTGECKTVGLAGGYVAGGGHGPLTSAYGMAADNTLEFEVITAKGDYVVANEKVNADLYYALRGGGPSSFGVVTSVTFRTYPEVQVAGALLDINSTLTNDENLIWEGIRIWHKYGNHLVDNGLYSYFEIFAFTFRARPIVAVGKTKDELDAILKPVLDELTAAGVPFTVMTKGYPTLFELYGELFEDEEAGLHALSGGYGISKQDIANNNDGIIKAFRTVISPRADLTYTGAVIGHFFRPPNSNSGAALNPRWRDSTNYVIATMLVPQNATAAQKADLQTVLTNKLDGSLREAAPGGFAYINEADPFTPDFSTHFWGDKTYAKLKCIRDKWDPNMVFYAQATVNTEKWAVIEGNTRLCKKL</sequence>
<evidence type="ECO:0000256" key="2">
    <source>
        <dbReference type="ARBA" id="ARBA00023002"/>
    </source>
</evidence>
<dbReference type="Proteomes" id="UP000045706">
    <property type="component" value="Unassembled WGS sequence"/>
</dbReference>
<evidence type="ECO:0000259" key="3">
    <source>
        <dbReference type="PROSITE" id="PS51387"/>
    </source>
</evidence>
<dbReference type="InterPro" id="IPR012951">
    <property type="entry name" value="BBE"/>
</dbReference>
<dbReference type="PANTHER" id="PTHR13878:SF97">
    <property type="entry name" value="ISOAMYL ALCOHOL OXIDASE"/>
    <property type="match status" value="1"/>
</dbReference>
<dbReference type="InterPro" id="IPR016166">
    <property type="entry name" value="FAD-bd_PCMH"/>
</dbReference>
<feature type="domain" description="FAD-binding PCMH-type" evidence="3">
    <location>
        <begin position="161"/>
        <end position="343"/>
    </location>
</feature>
<dbReference type="EMBL" id="CVQI01033717">
    <property type="protein sequence ID" value="CRK43952.1"/>
    <property type="molecule type" value="Genomic_DNA"/>
</dbReference>
<dbReference type="Pfam" id="PF08031">
    <property type="entry name" value="BBE"/>
    <property type="match status" value="1"/>
</dbReference>
<dbReference type="PANTHER" id="PTHR13878">
    <property type="entry name" value="GULONOLACTONE OXIDASE"/>
    <property type="match status" value="1"/>
</dbReference>
<dbReference type="InterPro" id="IPR050432">
    <property type="entry name" value="FAD-linked_Oxidoreductases_BP"/>
</dbReference>
<accession>A0A0G4NBV8</accession>
<dbReference type="AlphaFoldDB" id="A0A0G4NBV8"/>
<evidence type="ECO:0000313" key="4">
    <source>
        <dbReference type="EMBL" id="CRK43952.1"/>
    </source>
</evidence>
<evidence type="ECO:0000256" key="1">
    <source>
        <dbReference type="ARBA" id="ARBA00005466"/>
    </source>
</evidence>
<dbReference type="Gene3D" id="3.30.465.10">
    <property type="match status" value="1"/>
</dbReference>
<dbReference type="PROSITE" id="PS51387">
    <property type="entry name" value="FAD_PCMH"/>
    <property type="match status" value="1"/>
</dbReference>
<gene>
    <name evidence="4" type="ORF">BN1723_005937</name>
</gene>
<organism evidence="4 5">
    <name type="scientific">Verticillium longisporum</name>
    <name type="common">Verticillium dahliae var. longisporum</name>
    <dbReference type="NCBI Taxonomy" id="100787"/>
    <lineage>
        <taxon>Eukaryota</taxon>
        <taxon>Fungi</taxon>
        <taxon>Dikarya</taxon>
        <taxon>Ascomycota</taxon>
        <taxon>Pezizomycotina</taxon>
        <taxon>Sordariomycetes</taxon>
        <taxon>Hypocreomycetidae</taxon>
        <taxon>Glomerellales</taxon>
        <taxon>Plectosphaerellaceae</taxon>
        <taxon>Verticillium</taxon>
    </lineage>
</organism>
<dbReference type="InterPro" id="IPR036318">
    <property type="entry name" value="FAD-bd_PCMH-like_sf"/>
</dbReference>